<gene>
    <name evidence="2" type="ORF">ODALV1_LOCUS19303</name>
</gene>
<evidence type="ECO:0000313" key="3">
    <source>
        <dbReference type="Proteomes" id="UP001642540"/>
    </source>
</evidence>
<sequence length="136" mass="15361">MNSRIRKREKKEETHSHHQNHQPDSRKGAEELTGDSKSNFSLASSPPSVFGSMNTPIMQKPTKSLLQQPATQPPPFRPLIPPSQLLFPGLPRLETEGLKIFDQEPFLPSPGEPQNWSHYQGYRVYRFGLSENNIGG</sequence>
<keyword evidence="3" id="KW-1185">Reference proteome</keyword>
<evidence type="ECO:0000313" key="2">
    <source>
        <dbReference type="EMBL" id="CAL8121272.1"/>
    </source>
</evidence>
<feature type="compositionally biased region" description="Pro residues" evidence="1">
    <location>
        <begin position="71"/>
        <end position="80"/>
    </location>
</feature>
<dbReference type="EMBL" id="CAXLJM020000065">
    <property type="protein sequence ID" value="CAL8121272.1"/>
    <property type="molecule type" value="Genomic_DNA"/>
</dbReference>
<name>A0ABP1RB85_9HEXA</name>
<feature type="compositionally biased region" description="Polar residues" evidence="1">
    <location>
        <begin position="35"/>
        <end position="70"/>
    </location>
</feature>
<dbReference type="Proteomes" id="UP001642540">
    <property type="component" value="Unassembled WGS sequence"/>
</dbReference>
<organism evidence="2 3">
    <name type="scientific">Orchesella dallaii</name>
    <dbReference type="NCBI Taxonomy" id="48710"/>
    <lineage>
        <taxon>Eukaryota</taxon>
        <taxon>Metazoa</taxon>
        <taxon>Ecdysozoa</taxon>
        <taxon>Arthropoda</taxon>
        <taxon>Hexapoda</taxon>
        <taxon>Collembola</taxon>
        <taxon>Entomobryomorpha</taxon>
        <taxon>Entomobryoidea</taxon>
        <taxon>Orchesellidae</taxon>
        <taxon>Orchesellinae</taxon>
        <taxon>Orchesella</taxon>
    </lineage>
</organism>
<proteinExistence type="predicted"/>
<reference evidence="2 3" key="1">
    <citation type="submission" date="2024-08" db="EMBL/GenBank/DDBJ databases">
        <authorList>
            <person name="Cucini C."/>
            <person name="Frati F."/>
        </authorList>
    </citation>
    <scope>NUCLEOTIDE SEQUENCE [LARGE SCALE GENOMIC DNA]</scope>
</reference>
<accession>A0ABP1RB85</accession>
<evidence type="ECO:0000256" key="1">
    <source>
        <dbReference type="SAM" id="MobiDB-lite"/>
    </source>
</evidence>
<feature type="compositionally biased region" description="Basic and acidic residues" evidence="1">
    <location>
        <begin position="10"/>
        <end position="30"/>
    </location>
</feature>
<comment type="caution">
    <text evidence="2">The sequence shown here is derived from an EMBL/GenBank/DDBJ whole genome shotgun (WGS) entry which is preliminary data.</text>
</comment>
<protein>
    <submittedName>
        <fullName evidence="2">Uncharacterized protein</fullName>
    </submittedName>
</protein>
<feature type="region of interest" description="Disordered" evidence="1">
    <location>
        <begin position="1"/>
        <end position="80"/>
    </location>
</feature>